<gene>
    <name evidence="1" type="ORF">CJ030_MR5G009765</name>
</gene>
<dbReference type="Proteomes" id="UP000516437">
    <property type="component" value="Chromosome 5"/>
</dbReference>
<name>A0A6A1VJ54_9ROSI</name>
<comment type="caution">
    <text evidence="1">The sequence shown here is derived from an EMBL/GenBank/DDBJ whole genome shotgun (WGS) entry which is preliminary data.</text>
</comment>
<organism evidence="1 2">
    <name type="scientific">Morella rubra</name>
    <name type="common">Chinese bayberry</name>
    <dbReference type="NCBI Taxonomy" id="262757"/>
    <lineage>
        <taxon>Eukaryota</taxon>
        <taxon>Viridiplantae</taxon>
        <taxon>Streptophyta</taxon>
        <taxon>Embryophyta</taxon>
        <taxon>Tracheophyta</taxon>
        <taxon>Spermatophyta</taxon>
        <taxon>Magnoliopsida</taxon>
        <taxon>eudicotyledons</taxon>
        <taxon>Gunneridae</taxon>
        <taxon>Pentapetalae</taxon>
        <taxon>rosids</taxon>
        <taxon>fabids</taxon>
        <taxon>Fagales</taxon>
        <taxon>Myricaceae</taxon>
        <taxon>Morella</taxon>
    </lineage>
</organism>
<protein>
    <submittedName>
        <fullName evidence="1">Uncharacterized protein</fullName>
    </submittedName>
</protein>
<accession>A0A6A1VJ54</accession>
<dbReference type="AlphaFoldDB" id="A0A6A1VJ54"/>
<dbReference type="EMBL" id="RXIC02000023">
    <property type="protein sequence ID" value="KAB1212723.1"/>
    <property type="molecule type" value="Genomic_DNA"/>
</dbReference>
<proteinExistence type="predicted"/>
<evidence type="ECO:0000313" key="2">
    <source>
        <dbReference type="Proteomes" id="UP000516437"/>
    </source>
</evidence>
<keyword evidence="2" id="KW-1185">Reference proteome</keyword>
<sequence length="70" mass="7781">MFNKAWDDRKYRDKDCNAGEFSKAGRDARYARGNYGRMLGDRLAGETYPAKLPGVIGDKMTGMTGENMPG</sequence>
<reference evidence="1 2" key="1">
    <citation type="journal article" date="2019" name="Plant Biotechnol. J.">
        <title>The red bayberry genome and genetic basis of sex determination.</title>
        <authorList>
            <person name="Jia H.M."/>
            <person name="Jia H.J."/>
            <person name="Cai Q.L."/>
            <person name="Wang Y."/>
            <person name="Zhao H.B."/>
            <person name="Yang W.F."/>
            <person name="Wang G.Y."/>
            <person name="Li Y.H."/>
            <person name="Zhan D.L."/>
            <person name="Shen Y.T."/>
            <person name="Niu Q.F."/>
            <person name="Chang L."/>
            <person name="Qiu J."/>
            <person name="Zhao L."/>
            <person name="Xie H.B."/>
            <person name="Fu W.Y."/>
            <person name="Jin J."/>
            <person name="Li X.W."/>
            <person name="Jiao Y."/>
            <person name="Zhou C.C."/>
            <person name="Tu T."/>
            <person name="Chai C.Y."/>
            <person name="Gao J.L."/>
            <person name="Fan L.J."/>
            <person name="van de Weg E."/>
            <person name="Wang J.Y."/>
            <person name="Gao Z.S."/>
        </authorList>
    </citation>
    <scope>NUCLEOTIDE SEQUENCE [LARGE SCALE GENOMIC DNA]</scope>
    <source>
        <tissue evidence="1">Leaves</tissue>
    </source>
</reference>
<evidence type="ECO:0000313" key="1">
    <source>
        <dbReference type="EMBL" id="KAB1212723.1"/>
    </source>
</evidence>